<accession>A0A376BU92</accession>
<dbReference type="STRING" id="1120980.GCA_000745955_00156"/>
<dbReference type="SUPFAM" id="SSF56529">
    <property type="entry name" value="FAH"/>
    <property type="match status" value="1"/>
</dbReference>
<evidence type="ECO:0000313" key="4">
    <source>
        <dbReference type="Proteomes" id="UP000254209"/>
    </source>
</evidence>
<dbReference type="Proteomes" id="UP000254209">
    <property type="component" value="Unassembled WGS sequence"/>
</dbReference>
<name>A0A376BU92_9NEIS</name>
<protein>
    <submittedName>
        <fullName evidence="3">2-keto-4-pentenoate hydratase/2-oxohepta-3-ene-1,7-dioic acid hydratase (Catechol pathway)</fullName>
    </submittedName>
</protein>
<dbReference type="InterPro" id="IPR011234">
    <property type="entry name" value="Fumarylacetoacetase-like_C"/>
</dbReference>
<keyword evidence="1" id="KW-0479">Metal-binding</keyword>
<dbReference type="Pfam" id="PF01557">
    <property type="entry name" value="FAA_hydrolase"/>
    <property type="match status" value="1"/>
</dbReference>
<keyword evidence="4" id="KW-1185">Reference proteome</keyword>
<dbReference type="AlphaFoldDB" id="A0A376BU92"/>
<dbReference type="PANTHER" id="PTHR11820:SF7">
    <property type="entry name" value="ACYLPYRUVASE FAHD1, MITOCHONDRIAL"/>
    <property type="match status" value="1"/>
</dbReference>
<sequence>MNLPINTLYCIGRNYVEHIAELQNETPTEPLVFLKPNSSVQCSGSLKLPEFSQNVHYETELVLQIGADCDDIAPEHAHTLIAAYAVGLDLTARDVQDIAKAKGLPWTKAKGFRGAACLSPFVAADRLPEHQNIEFTLKLNGELRQHGHTSHMIYPIPILLAELAKTYGLRRGDLVFTGTPVGVGRLQSGDVLELDLQHGLAQATFTVA</sequence>
<dbReference type="GO" id="GO:0018773">
    <property type="term" value="F:acetylpyruvate hydrolase activity"/>
    <property type="evidence" value="ECO:0007669"/>
    <property type="project" value="TreeGrafter"/>
</dbReference>
<dbReference type="RefSeq" id="WP_034296470.1">
    <property type="nucleotide sequence ID" value="NZ_CP091519.2"/>
</dbReference>
<reference evidence="3 4" key="1">
    <citation type="submission" date="2018-06" db="EMBL/GenBank/DDBJ databases">
        <authorList>
            <consortium name="Pathogen Informatics"/>
            <person name="Doyle S."/>
        </authorList>
    </citation>
    <scope>NUCLEOTIDE SEQUENCE [LARGE SCALE GENOMIC DNA]</scope>
    <source>
        <strain evidence="3 4">NCTC10283</strain>
    </source>
</reference>
<gene>
    <name evidence="3" type="primary">ycgM</name>
    <name evidence="3" type="ORF">NCTC10283_01900</name>
</gene>
<dbReference type="Gene3D" id="3.90.850.10">
    <property type="entry name" value="Fumarylacetoacetase-like, C-terminal domain"/>
    <property type="match status" value="1"/>
</dbReference>
<dbReference type="InterPro" id="IPR036663">
    <property type="entry name" value="Fumarylacetoacetase_C_sf"/>
</dbReference>
<dbReference type="GO" id="GO:0046872">
    <property type="term" value="F:metal ion binding"/>
    <property type="evidence" value="ECO:0007669"/>
    <property type="project" value="UniProtKB-KW"/>
</dbReference>
<dbReference type="OrthoDB" id="9805307at2"/>
<proteinExistence type="predicted"/>
<organism evidence="3 4">
    <name type="scientific">Alysiella crassa</name>
    <dbReference type="NCBI Taxonomy" id="153491"/>
    <lineage>
        <taxon>Bacteria</taxon>
        <taxon>Pseudomonadati</taxon>
        <taxon>Pseudomonadota</taxon>
        <taxon>Betaproteobacteria</taxon>
        <taxon>Neisseriales</taxon>
        <taxon>Neisseriaceae</taxon>
        <taxon>Alysiella</taxon>
    </lineage>
</organism>
<evidence type="ECO:0000259" key="2">
    <source>
        <dbReference type="Pfam" id="PF01557"/>
    </source>
</evidence>
<feature type="domain" description="Fumarylacetoacetase-like C-terminal" evidence="2">
    <location>
        <begin position="8"/>
        <end position="207"/>
    </location>
</feature>
<evidence type="ECO:0000313" key="3">
    <source>
        <dbReference type="EMBL" id="SSY80345.1"/>
    </source>
</evidence>
<dbReference type="PANTHER" id="PTHR11820">
    <property type="entry name" value="ACYLPYRUVASE"/>
    <property type="match status" value="1"/>
</dbReference>
<evidence type="ECO:0000256" key="1">
    <source>
        <dbReference type="ARBA" id="ARBA00022723"/>
    </source>
</evidence>
<dbReference type="EMBL" id="UFSO01000003">
    <property type="protein sequence ID" value="SSY80345.1"/>
    <property type="molecule type" value="Genomic_DNA"/>
</dbReference>